<sequence>MNALSISSISFVTNATMQTSVSRQAGQTSNSFLTQAAQIVQGDHSPEERKALFQQLALVQQGKDLELHVSKLKELEKEVQKEGSSSSVTVNQHGDQVDISNEARSEFEQAEEQVSASSEASEMAAEEKEKDVQPTPK</sequence>
<dbReference type="Proteomes" id="UP001527057">
    <property type="component" value="Unassembled WGS sequence"/>
</dbReference>
<evidence type="ECO:0008006" key="4">
    <source>
        <dbReference type="Google" id="ProtNLM"/>
    </source>
</evidence>
<feature type="compositionally biased region" description="Basic and acidic residues" evidence="1">
    <location>
        <begin position="125"/>
        <end position="137"/>
    </location>
</feature>
<keyword evidence="3" id="KW-1185">Reference proteome</keyword>
<reference evidence="2 3" key="1">
    <citation type="submission" date="2022-05" db="EMBL/GenBank/DDBJ databases">
        <title>Genome Sequencing of Bee-Associated Microbes.</title>
        <authorList>
            <person name="Dunlap C."/>
        </authorList>
    </citation>
    <scope>NUCLEOTIDE SEQUENCE [LARGE SCALE GENOMIC DNA]</scope>
    <source>
        <strain evidence="2 3">CBP-1093</strain>
    </source>
</reference>
<evidence type="ECO:0000313" key="3">
    <source>
        <dbReference type="Proteomes" id="UP001527057"/>
    </source>
</evidence>
<dbReference type="EMBL" id="JAMDMH010000010">
    <property type="protein sequence ID" value="MCY9575250.1"/>
    <property type="molecule type" value="Genomic_DNA"/>
</dbReference>
<organism evidence="2 3">
    <name type="scientific">Bacillus xiamenensis</name>
    <dbReference type="NCBI Taxonomy" id="1178537"/>
    <lineage>
        <taxon>Bacteria</taxon>
        <taxon>Bacillati</taxon>
        <taxon>Bacillota</taxon>
        <taxon>Bacilli</taxon>
        <taxon>Bacillales</taxon>
        <taxon>Bacillaceae</taxon>
        <taxon>Bacillus</taxon>
    </lineage>
</organism>
<name>A0ABT4EZZ6_9BACI</name>
<feature type="compositionally biased region" description="Low complexity" evidence="1">
    <location>
        <begin position="112"/>
        <end position="123"/>
    </location>
</feature>
<gene>
    <name evidence="2" type="ORF">M5W27_05240</name>
</gene>
<proteinExistence type="predicted"/>
<feature type="compositionally biased region" description="Polar residues" evidence="1">
    <location>
        <begin position="83"/>
        <end position="94"/>
    </location>
</feature>
<protein>
    <recommendedName>
        <fullName evidence="4">Small, acid-soluble spore protein gamma-type</fullName>
    </recommendedName>
</protein>
<accession>A0ABT4EZZ6</accession>
<evidence type="ECO:0000313" key="2">
    <source>
        <dbReference type="EMBL" id="MCY9575250.1"/>
    </source>
</evidence>
<feature type="region of interest" description="Disordered" evidence="1">
    <location>
        <begin position="78"/>
        <end position="137"/>
    </location>
</feature>
<evidence type="ECO:0000256" key="1">
    <source>
        <dbReference type="SAM" id="MobiDB-lite"/>
    </source>
</evidence>
<comment type="caution">
    <text evidence="2">The sequence shown here is derived from an EMBL/GenBank/DDBJ whole genome shotgun (WGS) entry which is preliminary data.</text>
</comment>